<dbReference type="PANTHER" id="PTHR30477">
    <property type="entry name" value="ABC-TRANSPORTER METAL-BINDING PROTEIN"/>
    <property type="match status" value="1"/>
</dbReference>
<feature type="transmembrane region" description="Helical" evidence="9">
    <location>
        <begin position="12"/>
        <end position="33"/>
    </location>
</feature>
<evidence type="ECO:0000256" key="3">
    <source>
        <dbReference type="ARBA" id="ARBA00022448"/>
    </source>
</evidence>
<evidence type="ECO:0000256" key="9">
    <source>
        <dbReference type="SAM" id="Phobius"/>
    </source>
</evidence>
<reference evidence="10 11" key="1">
    <citation type="journal article" date="1979" name="Int. J. Syst. Evol. Microbiol.">
        <title>Bacillus globisporus subsp. marinus subsp. nov.</title>
        <authorList>
            <person name="Liu H."/>
        </authorList>
    </citation>
    <scope>NUCLEOTIDE SEQUENCE [LARGE SCALE GENOMIC DNA]</scope>
    <source>
        <strain evidence="10 11">DSM 1297</strain>
    </source>
</reference>
<dbReference type="InterPro" id="IPR001626">
    <property type="entry name" value="ABC_TroCD"/>
</dbReference>
<evidence type="ECO:0000313" key="11">
    <source>
        <dbReference type="Proteomes" id="UP001556040"/>
    </source>
</evidence>
<dbReference type="SUPFAM" id="SSF81345">
    <property type="entry name" value="ABC transporter involved in vitamin B12 uptake, BtuC"/>
    <property type="match status" value="1"/>
</dbReference>
<dbReference type="CDD" id="cd06550">
    <property type="entry name" value="TM_ABC_iron-siderophores_like"/>
    <property type="match status" value="1"/>
</dbReference>
<name>A0ABV3Q4K7_9BACL</name>
<evidence type="ECO:0000256" key="6">
    <source>
        <dbReference type="ARBA" id="ARBA00022989"/>
    </source>
</evidence>
<feature type="transmembrane region" description="Helical" evidence="9">
    <location>
        <begin position="94"/>
        <end position="114"/>
    </location>
</feature>
<organism evidence="10 11">
    <name type="scientific">Jeotgalibacillus marinus</name>
    <dbReference type="NCBI Taxonomy" id="86667"/>
    <lineage>
        <taxon>Bacteria</taxon>
        <taxon>Bacillati</taxon>
        <taxon>Bacillota</taxon>
        <taxon>Bacilli</taxon>
        <taxon>Bacillales</taxon>
        <taxon>Caryophanaceae</taxon>
        <taxon>Jeotgalibacillus</taxon>
    </lineage>
</organism>
<dbReference type="PANTHER" id="PTHR30477:SF3">
    <property type="entry name" value="METAL TRANSPORT SYSTEM MEMBRANE PROTEIN CT_069-RELATED"/>
    <property type="match status" value="1"/>
</dbReference>
<comment type="similarity">
    <text evidence="2 8">Belongs to the ABC-3 integral membrane protein family.</text>
</comment>
<comment type="subcellular location">
    <subcellularLocation>
        <location evidence="1 8">Cell membrane</location>
        <topology evidence="1 8">Multi-pass membrane protein</topology>
    </subcellularLocation>
</comment>
<dbReference type="InterPro" id="IPR037294">
    <property type="entry name" value="ABC_BtuC-like"/>
</dbReference>
<evidence type="ECO:0000256" key="4">
    <source>
        <dbReference type="ARBA" id="ARBA00022475"/>
    </source>
</evidence>
<accession>A0ABV3Q4K7</accession>
<keyword evidence="7 9" id="KW-0472">Membrane</keyword>
<protein>
    <submittedName>
        <fullName evidence="10">Metal ABC transporter permease</fullName>
    </submittedName>
</protein>
<feature type="transmembrane region" description="Helical" evidence="9">
    <location>
        <begin position="188"/>
        <end position="212"/>
    </location>
</feature>
<gene>
    <name evidence="10" type="ORF">AB1471_08520</name>
</gene>
<evidence type="ECO:0000256" key="8">
    <source>
        <dbReference type="RuleBase" id="RU003943"/>
    </source>
</evidence>
<feature type="transmembrane region" description="Helical" evidence="9">
    <location>
        <begin position="254"/>
        <end position="273"/>
    </location>
</feature>
<comment type="caution">
    <text evidence="10">The sequence shown here is derived from an EMBL/GenBank/DDBJ whole genome shotgun (WGS) entry which is preliminary data.</text>
</comment>
<feature type="transmembrane region" description="Helical" evidence="9">
    <location>
        <begin position="224"/>
        <end position="248"/>
    </location>
</feature>
<feature type="transmembrane region" description="Helical" evidence="9">
    <location>
        <begin position="141"/>
        <end position="159"/>
    </location>
</feature>
<evidence type="ECO:0000256" key="5">
    <source>
        <dbReference type="ARBA" id="ARBA00022692"/>
    </source>
</evidence>
<evidence type="ECO:0000256" key="1">
    <source>
        <dbReference type="ARBA" id="ARBA00004651"/>
    </source>
</evidence>
<dbReference type="Gene3D" id="1.10.3470.10">
    <property type="entry name" value="ABC transporter involved in vitamin B12 uptake, BtuC"/>
    <property type="match status" value="1"/>
</dbReference>
<evidence type="ECO:0000256" key="7">
    <source>
        <dbReference type="ARBA" id="ARBA00023136"/>
    </source>
</evidence>
<evidence type="ECO:0000256" key="2">
    <source>
        <dbReference type="ARBA" id="ARBA00008034"/>
    </source>
</evidence>
<dbReference type="RefSeq" id="WP_367779326.1">
    <property type="nucleotide sequence ID" value="NZ_JBFMIA010000005.1"/>
</dbReference>
<proteinExistence type="inferred from homology"/>
<feature type="transmembrane region" description="Helical" evidence="9">
    <location>
        <begin position="63"/>
        <end position="82"/>
    </location>
</feature>
<dbReference type="Proteomes" id="UP001556040">
    <property type="component" value="Unassembled WGS sequence"/>
</dbReference>
<keyword evidence="3 8" id="KW-0813">Transport</keyword>
<keyword evidence="5 8" id="KW-0812">Transmembrane</keyword>
<sequence length="302" mass="32270">MVSVLSSPNFQWVLMSTILLGLAAGMVGTMTHLRKQGLMSDAISHAALPGVMMAFLLSGEKELLVLIIGAAISGLIGAYLIQVIDHTTRIKEDAAMGIILSVFFGGGIMLLTIANRVGGGKQSGLDSFIFGQAASMVRSDAVIMGLIALLVIILIALFFKEWKVVLFDPNHANMIGIPVKVYQSLYTFLLVFVIVIGIQAVGVILMAALLIIPAVSARYWTNSLFVMFILSASIGGFSGGFGTFVSTFGRNLPTGPLIVLTSAALFLVSLVFGSKQGLLNTYKQTNLIKKKRNVQVQRGDLE</sequence>
<keyword evidence="6 9" id="KW-1133">Transmembrane helix</keyword>
<keyword evidence="11" id="KW-1185">Reference proteome</keyword>
<evidence type="ECO:0000313" key="10">
    <source>
        <dbReference type="EMBL" id="MEW9501844.1"/>
    </source>
</evidence>
<dbReference type="EMBL" id="JBFMIA010000005">
    <property type="protein sequence ID" value="MEW9501844.1"/>
    <property type="molecule type" value="Genomic_DNA"/>
</dbReference>
<dbReference type="Pfam" id="PF00950">
    <property type="entry name" value="ABC-3"/>
    <property type="match status" value="1"/>
</dbReference>
<keyword evidence="4" id="KW-1003">Cell membrane</keyword>